<dbReference type="SMART" id="SM00967">
    <property type="entry name" value="SpoU_sub_bind"/>
    <property type="match status" value="1"/>
</dbReference>
<accession>A0ABV3RFV1</accession>
<dbReference type="Gene3D" id="3.40.1280.10">
    <property type="match status" value="1"/>
</dbReference>
<feature type="domain" description="RNA 2-O ribose methyltransferase substrate binding" evidence="4">
    <location>
        <begin position="34"/>
        <end position="110"/>
    </location>
</feature>
<evidence type="ECO:0000256" key="1">
    <source>
        <dbReference type="ARBA" id="ARBA00007228"/>
    </source>
</evidence>
<evidence type="ECO:0000259" key="4">
    <source>
        <dbReference type="SMART" id="SM00967"/>
    </source>
</evidence>
<evidence type="ECO:0000313" key="5">
    <source>
        <dbReference type="EMBL" id="MEW9856852.1"/>
    </source>
</evidence>
<dbReference type="Pfam" id="PF00588">
    <property type="entry name" value="SpoU_methylase"/>
    <property type="match status" value="1"/>
</dbReference>
<dbReference type="SUPFAM" id="SSF75217">
    <property type="entry name" value="alpha/beta knot"/>
    <property type="match status" value="1"/>
</dbReference>
<dbReference type="InterPro" id="IPR029026">
    <property type="entry name" value="tRNA_m1G_MTases_N"/>
</dbReference>
<dbReference type="InterPro" id="IPR029028">
    <property type="entry name" value="Alpha/beta_knot_MTases"/>
</dbReference>
<evidence type="ECO:0000256" key="3">
    <source>
        <dbReference type="ARBA" id="ARBA00022679"/>
    </source>
</evidence>
<keyword evidence="6" id="KW-1185">Reference proteome</keyword>
<organism evidence="5 6">
    <name type="scientific">Novosphingobium rhizovicinum</name>
    <dbReference type="NCBI Taxonomy" id="3228928"/>
    <lineage>
        <taxon>Bacteria</taxon>
        <taxon>Pseudomonadati</taxon>
        <taxon>Pseudomonadota</taxon>
        <taxon>Alphaproteobacteria</taxon>
        <taxon>Sphingomonadales</taxon>
        <taxon>Sphingomonadaceae</taxon>
        <taxon>Novosphingobium</taxon>
    </lineage>
</organism>
<dbReference type="EMBL" id="JBFNXR010000054">
    <property type="protein sequence ID" value="MEW9856852.1"/>
    <property type="molecule type" value="Genomic_DNA"/>
</dbReference>
<sequence>MAVRRTITGFSNPTVKFLRSLREKKHRRREGKFLAEGLRLLTDARESGVLPEMLVMASGRASHPLLAELEDAVAAAGGEIVEMDEDILAKVTGKDNPQAVAGVFAEFDTRLTGVDRNAASIWLVAQALRDPGNLGTMLRTGDAVGAGGLILIDDCADPFSVEAVRASMGAIFTQRLAAARWDEFLPWLRSGPGQLVAASLREPTDYRSAAYKAPCFLLVGNESQGLPDTYEAECDLRVTIPMMGRADSLNAAVAGAVLAYEALARLGSSTTEESSYSAA</sequence>
<keyword evidence="2 5" id="KW-0489">Methyltransferase</keyword>
<dbReference type="Gene3D" id="3.30.1330.30">
    <property type="match status" value="1"/>
</dbReference>
<dbReference type="Proteomes" id="UP001556118">
    <property type="component" value="Unassembled WGS sequence"/>
</dbReference>
<dbReference type="PANTHER" id="PTHR43191">
    <property type="entry name" value="RRNA METHYLTRANSFERASE 3"/>
    <property type="match status" value="1"/>
</dbReference>
<dbReference type="GO" id="GO:0032259">
    <property type="term" value="P:methylation"/>
    <property type="evidence" value="ECO:0007669"/>
    <property type="project" value="UniProtKB-KW"/>
</dbReference>
<dbReference type="GO" id="GO:0008168">
    <property type="term" value="F:methyltransferase activity"/>
    <property type="evidence" value="ECO:0007669"/>
    <property type="project" value="UniProtKB-KW"/>
</dbReference>
<comment type="caution">
    <text evidence="5">The sequence shown here is derived from an EMBL/GenBank/DDBJ whole genome shotgun (WGS) entry which is preliminary data.</text>
</comment>
<dbReference type="InterPro" id="IPR051259">
    <property type="entry name" value="rRNA_Methyltransferase"/>
</dbReference>
<comment type="similarity">
    <text evidence="1">Belongs to the class IV-like SAM-binding methyltransferase superfamily. RNA methyltransferase TrmH family.</text>
</comment>
<dbReference type="InterPro" id="IPR029064">
    <property type="entry name" value="Ribosomal_eL30-like_sf"/>
</dbReference>
<dbReference type="SUPFAM" id="SSF55315">
    <property type="entry name" value="L30e-like"/>
    <property type="match status" value="1"/>
</dbReference>
<evidence type="ECO:0000256" key="2">
    <source>
        <dbReference type="ARBA" id="ARBA00022603"/>
    </source>
</evidence>
<dbReference type="Pfam" id="PF22435">
    <property type="entry name" value="MRM3-like_sub_bind"/>
    <property type="match status" value="1"/>
</dbReference>
<dbReference type="RefSeq" id="WP_367775328.1">
    <property type="nucleotide sequence ID" value="NZ_JBFNXR010000054.1"/>
</dbReference>
<dbReference type="InterPro" id="IPR053888">
    <property type="entry name" value="MRM3-like_sub_bind"/>
</dbReference>
<dbReference type="InterPro" id="IPR001537">
    <property type="entry name" value="SpoU_MeTrfase"/>
</dbReference>
<gene>
    <name evidence="5" type="ORF">ABUH87_17150</name>
</gene>
<protein>
    <submittedName>
        <fullName evidence="5">TrmH family RNA methyltransferase</fullName>
    </submittedName>
</protein>
<dbReference type="InterPro" id="IPR013123">
    <property type="entry name" value="SpoU_subst-bd"/>
</dbReference>
<keyword evidence="3" id="KW-0808">Transferase</keyword>
<reference evidence="5 6" key="1">
    <citation type="submission" date="2024-06" db="EMBL/GenBank/DDBJ databases">
        <title>Novosphingobium rhizovicinus M1R2S20.</title>
        <authorList>
            <person name="Sun J.-Q."/>
        </authorList>
    </citation>
    <scope>NUCLEOTIDE SEQUENCE [LARGE SCALE GENOMIC DNA]</scope>
    <source>
        <strain evidence="5 6">M1R2S20</strain>
    </source>
</reference>
<proteinExistence type="inferred from homology"/>
<dbReference type="PANTHER" id="PTHR43191:SF2">
    <property type="entry name" value="RRNA METHYLTRANSFERASE 3, MITOCHONDRIAL"/>
    <property type="match status" value="1"/>
</dbReference>
<evidence type="ECO:0000313" key="6">
    <source>
        <dbReference type="Proteomes" id="UP001556118"/>
    </source>
</evidence>
<dbReference type="CDD" id="cd18095">
    <property type="entry name" value="SpoU-like_rRNA-MTase"/>
    <property type="match status" value="1"/>
</dbReference>
<name>A0ABV3RFV1_9SPHN</name>